<dbReference type="Pfam" id="PF00294">
    <property type="entry name" value="PfkB"/>
    <property type="match status" value="1"/>
</dbReference>
<evidence type="ECO:0000259" key="4">
    <source>
        <dbReference type="Pfam" id="PF00294"/>
    </source>
</evidence>
<keyword evidence="2" id="KW-0808">Transferase</keyword>
<evidence type="ECO:0000313" key="5">
    <source>
        <dbReference type="EMBL" id="SKB33795.1"/>
    </source>
</evidence>
<evidence type="ECO:0000256" key="3">
    <source>
        <dbReference type="ARBA" id="ARBA00022777"/>
    </source>
</evidence>
<dbReference type="PANTHER" id="PTHR43085:SF57">
    <property type="entry name" value="CARBOHYDRATE KINASE PFKB DOMAIN-CONTAINING PROTEIN"/>
    <property type="match status" value="1"/>
</dbReference>
<sequence>MKNKPVIVGIGELLWDMLPSGKKAGGAPVNFVYHASLLGAESYAISAIGKDALGDEILQELDKIKLSYFIERVDYPTGTVLVQLKEGIPNYTIIENVAWDYIPATDEVKQLARRTDAICFGTLAQRSAVSRSTIHEILSLVPQSAYRILDINIRQHFYSKQIIEESLRLCNVFKMNDDELELLREMFPLDGYDEDAACRWFLNHFNLKVVILTAGADYSKVITKDDYSCIQTTKVKVVDTVGAGDSFTGAFISSLIEGKSLQESHQFAVDKAAYVCTKAGAWTV</sequence>
<dbReference type="InterPro" id="IPR029056">
    <property type="entry name" value="Ribokinase-like"/>
</dbReference>
<dbReference type="PANTHER" id="PTHR43085">
    <property type="entry name" value="HEXOKINASE FAMILY MEMBER"/>
    <property type="match status" value="1"/>
</dbReference>
<name>A0A1T5AFV6_9BACT</name>
<feature type="domain" description="Carbohydrate kinase PfkB" evidence="4">
    <location>
        <begin position="22"/>
        <end position="281"/>
    </location>
</feature>
<dbReference type="CDD" id="cd01167">
    <property type="entry name" value="bac_FRK"/>
    <property type="match status" value="1"/>
</dbReference>
<keyword evidence="3 5" id="KW-0418">Kinase</keyword>
<organism evidence="5 6">
    <name type="scientific">Parabacteroides chartae</name>
    <dbReference type="NCBI Taxonomy" id="1037355"/>
    <lineage>
        <taxon>Bacteria</taxon>
        <taxon>Pseudomonadati</taxon>
        <taxon>Bacteroidota</taxon>
        <taxon>Bacteroidia</taxon>
        <taxon>Bacteroidales</taxon>
        <taxon>Tannerellaceae</taxon>
        <taxon>Parabacteroides</taxon>
    </lineage>
</organism>
<dbReference type="AlphaFoldDB" id="A0A1T5AFV6"/>
<evidence type="ECO:0000256" key="2">
    <source>
        <dbReference type="ARBA" id="ARBA00022679"/>
    </source>
</evidence>
<gene>
    <name evidence="5" type="ORF">SAMN05660349_00679</name>
</gene>
<dbReference type="InterPro" id="IPR011611">
    <property type="entry name" value="PfkB_dom"/>
</dbReference>
<proteinExistence type="inferred from homology"/>
<dbReference type="InterPro" id="IPR050306">
    <property type="entry name" value="PfkB_Carbo_kinase"/>
</dbReference>
<dbReference type="Proteomes" id="UP000190852">
    <property type="component" value="Unassembled WGS sequence"/>
</dbReference>
<dbReference type="PROSITE" id="PS00584">
    <property type="entry name" value="PFKB_KINASES_2"/>
    <property type="match status" value="1"/>
</dbReference>
<dbReference type="SUPFAM" id="SSF53613">
    <property type="entry name" value="Ribokinase-like"/>
    <property type="match status" value="1"/>
</dbReference>
<dbReference type="RefSeq" id="WP_079682381.1">
    <property type="nucleotide sequence ID" value="NZ_FUYQ01000003.1"/>
</dbReference>
<protein>
    <submittedName>
        <fullName evidence="5">Fructokinase</fullName>
    </submittedName>
</protein>
<dbReference type="InterPro" id="IPR002173">
    <property type="entry name" value="Carboh/pur_kinase_PfkB_CS"/>
</dbReference>
<keyword evidence="6" id="KW-1185">Reference proteome</keyword>
<evidence type="ECO:0000256" key="1">
    <source>
        <dbReference type="ARBA" id="ARBA00010688"/>
    </source>
</evidence>
<dbReference type="EMBL" id="FUYQ01000003">
    <property type="protein sequence ID" value="SKB33795.1"/>
    <property type="molecule type" value="Genomic_DNA"/>
</dbReference>
<evidence type="ECO:0000313" key="6">
    <source>
        <dbReference type="Proteomes" id="UP000190852"/>
    </source>
</evidence>
<reference evidence="6" key="1">
    <citation type="submission" date="2017-02" db="EMBL/GenBank/DDBJ databases">
        <authorList>
            <person name="Varghese N."/>
            <person name="Submissions S."/>
        </authorList>
    </citation>
    <scope>NUCLEOTIDE SEQUENCE [LARGE SCALE GENOMIC DNA]</scope>
    <source>
        <strain evidence="6">DSM 24967</strain>
    </source>
</reference>
<dbReference type="GO" id="GO:0016301">
    <property type="term" value="F:kinase activity"/>
    <property type="evidence" value="ECO:0007669"/>
    <property type="project" value="UniProtKB-KW"/>
</dbReference>
<dbReference type="Gene3D" id="3.40.1190.20">
    <property type="match status" value="1"/>
</dbReference>
<comment type="similarity">
    <text evidence="1">Belongs to the carbohydrate kinase PfkB family.</text>
</comment>
<accession>A0A1T5AFV6</accession>